<keyword evidence="2" id="KW-1185">Reference proteome</keyword>
<accession>A0A4P8ICL8</accession>
<evidence type="ECO:0000313" key="2">
    <source>
        <dbReference type="Proteomes" id="UP000298653"/>
    </source>
</evidence>
<evidence type="ECO:0000313" key="1">
    <source>
        <dbReference type="EMBL" id="QCP34267.1"/>
    </source>
</evidence>
<reference evidence="1 2" key="1">
    <citation type="submission" date="2019-05" db="EMBL/GenBank/DDBJ databases">
        <title>Complete genome sequencing of Anaerostipes rhamnosivorans.</title>
        <authorList>
            <person name="Bui T.P.N."/>
            <person name="de Vos W.M."/>
        </authorList>
    </citation>
    <scope>NUCLEOTIDE SEQUENCE [LARGE SCALE GENOMIC DNA]</scope>
    <source>
        <strain evidence="1 2">1y2</strain>
    </source>
</reference>
<organism evidence="1 2">
    <name type="scientific">Anaerostipes rhamnosivorans</name>
    <dbReference type="NCBI Taxonomy" id="1229621"/>
    <lineage>
        <taxon>Bacteria</taxon>
        <taxon>Bacillati</taxon>
        <taxon>Bacillota</taxon>
        <taxon>Clostridia</taxon>
        <taxon>Lachnospirales</taxon>
        <taxon>Lachnospiraceae</taxon>
        <taxon>Anaerostipes</taxon>
    </lineage>
</organism>
<gene>
    <name evidence="1" type="ORF">AR1Y2_0813</name>
</gene>
<proteinExistence type="predicted"/>
<dbReference type="EMBL" id="CP040058">
    <property type="protein sequence ID" value="QCP34267.1"/>
    <property type="molecule type" value="Genomic_DNA"/>
</dbReference>
<dbReference type="RefSeq" id="WP_137327833.1">
    <property type="nucleotide sequence ID" value="NZ_CP040058.1"/>
</dbReference>
<dbReference type="KEGG" id="arf:AR1Y2_0813"/>
<sequence length="79" mass="9626">MGFYEKDGRRIPEEQAFEYALEEVQNGGVLMEDAFLDWFFRWEQGWHHYPDGDEMESVDEITQQHIQSETNFLRRYSRC</sequence>
<dbReference type="AlphaFoldDB" id="A0A4P8ICL8"/>
<protein>
    <submittedName>
        <fullName evidence="1">Uncharacterized protein</fullName>
    </submittedName>
</protein>
<name>A0A4P8ICL8_9FIRM</name>
<dbReference type="Proteomes" id="UP000298653">
    <property type="component" value="Chromosome"/>
</dbReference>